<evidence type="ECO:0000313" key="2">
    <source>
        <dbReference type="Proteomes" id="UP000012118"/>
    </source>
</evidence>
<dbReference type="AlphaFoldDB" id="M6Q8I8"/>
<dbReference type="EMBL" id="AHNU02000057">
    <property type="protein sequence ID" value="EMN89480.1"/>
    <property type="molecule type" value="Genomic_DNA"/>
</dbReference>
<sequence>MNSVFDFLLGGIGNQVRIGKGGPQIKGSSSGLDIRLPDDSDFGTLRVAAPQFGNDAVNLDWIKGQVLSNWNTPVQSLADLRAISSFDRKDKQIREVEDELAFYQFDLESTAAVPDPHDVTRSIVPNDIVLPNPGRWLKTTARVQQHSQLLGLASSDDHPQYQLRSEKNLMNGFPGLSNDLGNPGIQLVSNGSIVSVIRSLATAAKSYFLPDKNGTIALDDPFIGATDTIAGAKGLVPVPLIADRERFLSGDGTWRTNFGSLKNSPLQNGSYTASKYERVLCDVSGGGISITLPLSPDDNVVVGILDISNLAGTYTITVLRSGRLIEDLPEDWQLDLDGGYWELAYSAQRGSWYFLSIPAYNNVSPSSGFITDSPLFTETSLSPSARAVKEYADTKDLTVLQSVALVGTMQEGSGNAPLGTLVKNAWFEGTTDSSGLCSVSTGLGNNILSVIASVSDGSGKWFSISTSGGANTLFYNDSGHVSVQFSGNPLFQMRAVRFKVEHK</sequence>
<dbReference type="RefSeq" id="WP_004503742.1">
    <property type="nucleotide sequence ID" value="NZ_AHNU02000057.1"/>
</dbReference>
<evidence type="ECO:0000313" key="1">
    <source>
        <dbReference type="EMBL" id="EMN89480.1"/>
    </source>
</evidence>
<organism evidence="1 2">
    <name type="scientific">Leptospira weilii str. UI 13098</name>
    <dbReference type="NCBI Taxonomy" id="1088542"/>
    <lineage>
        <taxon>Bacteria</taxon>
        <taxon>Pseudomonadati</taxon>
        <taxon>Spirochaetota</taxon>
        <taxon>Spirochaetia</taxon>
        <taxon>Leptospirales</taxon>
        <taxon>Leptospiraceae</taxon>
        <taxon>Leptospira</taxon>
    </lineage>
</organism>
<protein>
    <submittedName>
        <fullName evidence="1">Uncharacterized protein</fullName>
    </submittedName>
</protein>
<gene>
    <name evidence="1" type="ORF">LEP1GSC108_0354</name>
</gene>
<comment type="caution">
    <text evidence="1">The sequence shown here is derived from an EMBL/GenBank/DDBJ whole genome shotgun (WGS) entry which is preliminary data.</text>
</comment>
<proteinExistence type="predicted"/>
<name>M6Q8I8_9LEPT</name>
<keyword evidence="2" id="KW-1185">Reference proteome</keyword>
<accession>M6Q8I8</accession>
<dbReference type="Proteomes" id="UP000012118">
    <property type="component" value="Unassembled WGS sequence"/>
</dbReference>
<reference evidence="1 2" key="1">
    <citation type="submission" date="2013-01" db="EMBL/GenBank/DDBJ databases">
        <authorList>
            <person name="Harkins D.M."/>
            <person name="Durkin A.S."/>
            <person name="Brinkac L.M."/>
            <person name="Haft D.H."/>
            <person name="Selengut J.D."/>
            <person name="Sanka R."/>
            <person name="DePew J."/>
            <person name="Purushe J."/>
            <person name="Chanthongthip A."/>
            <person name="Lattana O."/>
            <person name="Phetsouvanh R."/>
            <person name="Newton P.N."/>
            <person name="Vinetz J.M."/>
            <person name="Sutton G.G."/>
            <person name="Nierman W.C."/>
            <person name="Fouts D.E."/>
        </authorList>
    </citation>
    <scope>NUCLEOTIDE SEQUENCE [LARGE SCALE GENOMIC DNA]</scope>
    <source>
        <strain evidence="1 2">UI 13098</strain>
    </source>
</reference>